<dbReference type="InterPro" id="IPR001387">
    <property type="entry name" value="Cro/C1-type_HTH"/>
</dbReference>
<accession>A0A543CKV2</accession>
<sequence>MNEILRRAFAEAGVTEQDVATHLGVDTKTVQRWLEGRRPYPRHRNGLANLLGIDQTRIWRAEARVLRVSHPGEAELEASYAHRWAVPRGVWDWLFSQAEEEIGVLVYSGLFLAEDVGLLRLLGEKARAGVCVRILLGDPDSPDVAKRGVDEGVDDAMAARVRNALVLYQVLRGVEGVEIRLHESILYASLYRGDDDLLVNPHVYGIAASHAPVLHVRHVTDGDMASTYLASFERVWSSAKPVKRST</sequence>
<keyword evidence="2" id="KW-1185">Reference proteome</keyword>
<evidence type="ECO:0000313" key="2">
    <source>
        <dbReference type="Proteomes" id="UP000316096"/>
    </source>
</evidence>
<dbReference type="SUPFAM" id="SSF47413">
    <property type="entry name" value="lambda repressor-like DNA-binding domains"/>
    <property type="match status" value="1"/>
</dbReference>
<dbReference type="Proteomes" id="UP000316096">
    <property type="component" value="Unassembled WGS sequence"/>
</dbReference>
<reference evidence="1 2" key="1">
    <citation type="submission" date="2019-06" db="EMBL/GenBank/DDBJ databases">
        <title>Sequencing the genomes of 1000 actinobacteria strains.</title>
        <authorList>
            <person name="Klenk H.-P."/>
        </authorList>
    </citation>
    <scope>NUCLEOTIDE SEQUENCE [LARGE SCALE GENOMIC DNA]</scope>
    <source>
        <strain evidence="1 2">DSM 102200</strain>
    </source>
</reference>
<evidence type="ECO:0008006" key="3">
    <source>
        <dbReference type="Google" id="ProtNLM"/>
    </source>
</evidence>
<name>A0A543CKV2_9ACTN</name>
<dbReference type="InterPro" id="IPR010982">
    <property type="entry name" value="Lambda_DNA-bd_dom_sf"/>
</dbReference>
<dbReference type="EMBL" id="VFOZ01000001">
    <property type="protein sequence ID" value="TQL97709.1"/>
    <property type="molecule type" value="Genomic_DNA"/>
</dbReference>
<protein>
    <recommendedName>
        <fullName evidence="3">HTH cro/C1-type domain-containing protein</fullName>
    </recommendedName>
</protein>
<dbReference type="Gene3D" id="1.10.260.40">
    <property type="entry name" value="lambda repressor-like DNA-binding domains"/>
    <property type="match status" value="1"/>
</dbReference>
<dbReference type="CDD" id="cd00093">
    <property type="entry name" value="HTH_XRE"/>
    <property type="match status" value="1"/>
</dbReference>
<proteinExistence type="predicted"/>
<dbReference type="OrthoDB" id="8438314at2"/>
<organism evidence="1 2">
    <name type="scientific">Actinoallomurus bryophytorum</name>
    <dbReference type="NCBI Taxonomy" id="1490222"/>
    <lineage>
        <taxon>Bacteria</taxon>
        <taxon>Bacillati</taxon>
        <taxon>Actinomycetota</taxon>
        <taxon>Actinomycetes</taxon>
        <taxon>Streptosporangiales</taxon>
        <taxon>Thermomonosporaceae</taxon>
        <taxon>Actinoallomurus</taxon>
    </lineage>
</organism>
<evidence type="ECO:0000313" key="1">
    <source>
        <dbReference type="EMBL" id="TQL97709.1"/>
    </source>
</evidence>
<dbReference type="AlphaFoldDB" id="A0A543CKV2"/>
<gene>
    <name evidence="1" type="ORF">FB559_3310</name>
</gene>
<dbReference type="RefSeq" id="WP_141956404.1">
    <property type="nucleotide sequence ID" value="NZ_VFOZ01000001.1"/>
</dbReference>
<dbReference type="GO" id="GO:0003677">
    <property type="term" value="F:DNA binding"/>
    <property type="evidence" value="ECO:0007669"/>
    <property type="project" value="InterPro"/>
</dbReference>
<comment type="caution">
    <text evidence="1">The sequence shown here is derived from an EMBL/GenBank/DDBJ whole genome shotgun (WGS) entry which is preliminary data.</text>
</comment>